<evidence type="ECO:0000256" key="1">
    <source>
        <dbReference type="SAM" id="MobiDB-lite"/>
    </source>
</evidence>
<reference evidence="2 3" key="1">
    <citation type="journal article" date="2012" name="BMC Genomics">
        <title>Comparative genomic analysis and phylogenetic position of Theileria equi.</title>
        <authorList>
            <person name="Kappmeyer L.S."/>
            <person name="Thiagarajan M."/>
            <person name="Herndon D.R."/>
            <person name="Ramsay J.D."/>
            <person name="Caler E."/>
            <person name="Djikeng A."/>
            <person name="Gillespie J.J."/>
            <person name="Lau A.O."/>
            <person name="Roalson E.H."/>
            <person name="Silva J.C."/>
            <person name="Silva M.G."/>
            <person name="Suarez C.E."/>
            <person name="Ueti M.W."/>
            <person name="Nene V.M."/>
            <person name="Mealey R.H."/>
            <person name="Knowles D.P."/>
            <person name="Brayton K.A."/>
        </authorList>
    </citation>
    <scope>NUCLEOTIDE SEQUENCE [LARGE SCALE GENOMIC DNA]</scope>
    <source>
        <strain evidence="2 3">WA</strain>
    </source>
</reference>
<accession>L0AYF6</accession>
<dbReference type="GeneID" id="15807121"/>
<dbReference type="RefSeq" id="XP_004829712.1">
    <property type="nucleotide sequence ID" value="XM_004829655.1"/>
</dbReference>
<keyword evidence="3" id="KW-1185">Reference proteome</keyword>
<dbReference type="eggNOG" id="ENOG502QXCK">
    <property type="taxonomic scope" value="Eukaryota"/>
</dbReference>
<name>L0AYF6_THEEQ</name>
<dbReference type="Proteomes" id="UP000031512">
    <property type="component" value="Chromosome 1"/>
</dbReference>
<dbReference type="EMBL" id="CP001669">
    <property type="protein sequence ID" value="AFZ80046.1"/>
    <property type="molecule type" value="Genomic_DNA"/>
</dbReference>
<dbReference type="OrthoDB" id="360523at2759"/>
<feature type="region of interest" description="Disordered" evidence="1">
    <location>
        <begin position="111"/>
        <end position="146"/>
    </location>
</feature>
<protein>
    <submittedName>
        <fullName evidence="2">Uncharacterized protein</fullName>
    </submittedName>
</protein>
<evidence type="ECO:0000313" key="2">
    <source>
        <dbReference type="EMBL" id="AFZ80046.1"/>
    </source>
</evidence>
<organism evidence="2 3">
    <name type="scientific">Theileria equi strain WA</name>
    <dbReference type="NCBI Taxonomy" id="1537102"/>
    <lineage>
        <taxon>Eukaryota</taxon>
        <taxon>Sar</taxon>
        <taxon>Alveolata</taxon>
        <taxon>Apicomplexa</taxon>
        <taxon>Aconoidasida</taxon>
        <taxon>Piroplasmida</taxon>
        <taxon>Theileriidae</taxon>
        <taxon>Theileria</taxon>
    </lineage>
</organism>
<dbReference type="Gene3D" id="1.20.5.2050">
    <property type="match status" value="1"/>
</dbReference>
<dbReference type="KEGG" id="beq:BEWA_028960"/>
<dbReference type="AlphaFoldDB" id="L0AYF6"/>
<proteinExistence type="predicted"/>
<sequence length="715" mass="79823">MDTTANLSLGLPINNFNNAAESSYFDYSPYYPTYSCYQDEQDYADRLANKRLIYRSIPYYNNELKSLEDINRSSSISDPMVNVFYGNSNSLESLPSDSYNNKALNKYRDVTRPSCDEKSGPYDRHYERHNGYDRSSPYDRHYDGRNMNGDVKKVKLSDLIKLTEAMRELTSRLPMPPSPELLQSINPSLAATLQLTYLKAYIQNQQLLLDLKSSLEGSFPVDIKYNVGSHNSISPPTNDIGLSLAKLDGLYDLPGGQGVNCVDNLPKIRDLSPNENENKDLMPKISDVSCEDIVDFQDYMQFANDVTFPEIEDDSFHKRKILRITNGESDDLESSTNDSESGKGTRIGKSLAGGDLAIVEARGAKTPFGGNRMGVKDKSVSNRKITSNVNRVKKVASGTESAKRDFLGKVPKELKKFVKYDSTKNSYVAVFLGPTGLRKRKAFSVRKFGADGALKRAETFALGSSGVMLAVKERGLLEQICTTALQLNPKSREDIKLYEHAQAMEHCRGLVYSCGGQMWLSVYYNSLSKRGIKGFLVSEYGFQGAYDAAKAFLESMEHTVQSKLSGALSFWLENEGCKVLCLVVPFKPQLRSMIRPVNGPTDSLSFEKVEETRLCIGRFELDVHGGFVKTRKVAQDWCNAIKAGTINAFCNGTDTGNGGIDASKLPGVVYESFIDCWIANCNGKSKRFYVKTLGTSEARRRAIHYRNNFLNTQEC</sequence>
<gene>
    <name evidence="2" type="ORF">BEWA_028960</name>
</gene>
<dbReference type="VEuPathDB" id="PiroplasmaDB:BEWA_028960"/>
<evidence type="ECO:0000313" key="3">
    <source>
        <dbReference type="Proteomes" id="UP000031512"/>
    </source>
</evidence>